<evidence type="ECO:0000313" key="3">
    <source>
        <dbReference type="EMBL" id="MBC1456658.1"/>
    </source>
</evidence>
<sequence>MNKKKFLLIFAVSLFCVGTVPTIGQAATEQQTKLEGEGVVQSDGQEGNVKINSFYIGMDSYLRGTYKGDMTQIRLKKTNRTTNTVTWGQRISIIDSKVRFNYYAKKFINNTSDKIEFLGYNDAGKLICSQVVTVGKTKGGAKDKLLLQPYTVLSSYLTGSASGAVSYCKLEVNGQLDSSSVTPNIDGIFKYYVGNKVKGKLNDVYLNGYDAQKKLITRTKVTVVGDLFGDFVLDYDNIRGTYRGGVAYVQAEVIHQFEGIFLMGPEVAVSKQEIAYDVKNYDIGRPMTEVYMYAFDKDGNLLDCTRAYDTNYSLE</sequence>
<evidence type="ECO:0000256" key="1">
    <source>
        <dbReference type="SAM" id="SignalP"/>
    </source>
</evidence>
<dbReference type="EMBL" id="JAARQN010000001">
    <property type="protein sequence ID" value="MBC1456658.1"/>
    <property type="molecule type" value="Genomic_DNA"/>
</dbReference>
<proteinExistence type="predicted"/>
<dbReference type="Pfam" id="PF20622">
    <property type="entry name" value="Big_15"/>
    <property type="match status" value="2"/>
</dbReference>
<comment type="caution">
    <text evidence="3">The sequence shown here is derived from an EMBL/GenBank/DDBJ whole genome shotgun (WGS) entry which is preliminary data.</text>
</comment>
<gene>
    <name evidence="3" type="ORF">HB850_02750</name>
</gene>
<feature type="domain" description="Bacterial Ig" evidence="2">
    <location>
        <begin position="148"/>
        <end position="224"/>
    </location>
</feature>
<protein>
    <recommendedName>
        <fullName evidence="2">Bacterial Ig domain-containing protein</fullName>
    </recommendedName>
</protein>
<name>A0A841YTS8_9LIST</name>
<dbReference type="AlphaFoldDB" id="A0A841YTS8"/>
<dbReference type="RefSeq" id="WP_185388096.1">
    <property type="nucleotide sequence ID" value="NZ_JAARQN010000001.1"/>
</dbReference>
<keyword evidence="1" id="KW-0732">Signal</keyword>
<feature type="signal peptide" evidence="1">
    <location>
        <begin position="1"/>
        <end position="26"/>
    </location>
</feature>
<evidence type="ECO:0000313" key="4">
    <source>
        <dbReference type="Proteomes" id="UP000569903"/>
    </source>
</evidence>
<dbReference type="Proteomes" id="UP000569903">
    <property type="component" value="Unassembled WGS sequence"/>
</dbReference>
<feature type="domain" description="Bacterial Ig" evidence="2">
    <location>
        <begin position="47"/>
        <end position="134"/>
    </location>
</feature>
<organism evidence="3 4">
    <name type="scientific">Listeria newyorkensis</name>
    <dbReference type="NCBI Taxonomy" id="1497681"/>
    <lineage>
        <taxon>Bacteria</taxon>
        <taxon>Bacillati</taxon>
        <taxon>Bacillota</taxon>
        <taxon>Bacilli</taxon>
        <taxon>Bacillales</taxon>
        <taxon>Listeriaceae</taxon>
        <taxon>Listeria</taxon>
    </lineage>
</organism>
<accession>A0A841YTS8</accession>
<dbReference type="InterPro" id="IPR046746">
    <property type="entry name" value="Big_15"/>
</dbReference>
<feature type="chain" id="PRO_5032913018" description="Bacterial Ig domain-containing protein" evidence="1">
    <location>
        <begin position="27"/>
        <end position="315"/>
    </location>
</feature>
<reference evidence="3 4" key="1">
    <citation type="submission" date="2020-03" db="EMBL/GenBank/DDBJ databases">
        <title>Soil Listeria distribution.</title>
        <authorList>
            <person name="Liao J."/>
            <person name="Wiedmann M."/>
        </authorList>
    </citation>
    <scope>NUCLEOTIDE SEQUENCE [LARGE SCALE GENOMIC DNA]</scope>
    <source>
        <strain evidence="3 4">FSL L7-1614</strain>
    </source>
</reference>
<evidence type="ECO:0000259" key="2">
    <source>
        <dbReference type="Pfam" id="PF20622"/>
    </source>
</evidence>